<reference evidence="1" key="1">
    <citation type="journal article" date="2014" name="Front. Microbiol.">
        <title>High frequency of phylogenetically diverse reductive dehalogenase-homologous genes in deep subseafloor sedimentary metagenomes.</title>
        <authorList>
            <person name="Kawai M."/>
            <person name="Futagami T."/>
            <person name="Toyoda A."/>
            <person name="Takaki Y."/>
            <person name="Nishi S."/>
            <person name="Hori S."/>
            <person name="Arai W."/>
            <person name="Tsubouchi T."/>
            <person name="Morono Y."/>
            <person name="Uchiyama I."/>
            <person name="Ito T."/>
            <person name="Fujiyama A."/>
            <person name="Inagaki F."/>
            <person name="Takami H."/>
        </authorList>
    </citation>
    <scope>NUCLEOTIDE SEQUENCE</scope>
    <source>
        <strain evidence="1">Expedition CK06-06</strain>
    </source>
</reference>
<accession>X0XE47</accession>
<evidence type="ECO:0000313" key="1">
    <source>
        <dbReference type="EMBL" id="GAG34923.1"/>
    </source>
</evidence>
<gene>
    <name evidence="1" type="ORF">S01H1_70614</name>
</gene>
<dbReference type="EMBL" id="BARS01046967">
    <property type="protein sequence ID" value="GAG34923.1"/>
    <property type="molecule type" value="Genomic_DNA"/>
</dbReference>
<feature type="non-terminal residue" evidence="1">
    <location>
        <position position="1"/>
    </location>
</feature>
<organism evidence="1">
    <name type="scientific">marine sediment metagenome</name>
    <dbReference type="NCBI Taxonomy" id="412755"/>
    <lineage>
        <taxon>unclassified sequences</taxon>
        <taxon>metagenomes</taxon>
        <taxon>ecological metagenomes</taxon>
    </lineage>
</organism>
<proteinExistence type="predicted"/>
<protein>
    <submittedName>
        <fullName evidence="1">Uncharacterized protein</fullName>
    </submittedName>
</protein>
<dbReference type="AlphaFoldDB" id="X0XE47"/>
<name>X0XE47_9ZZZZ</name>
<comment type="caution">
    <text evidence="1">The sequence shown here is derived from an EMBL/GenBank/DDBJ whole genome shotgun (WGS) entry which is preliminary data.</text>
</comment>
<sequence length="146" mass="16995">YIDMDFTKILFQMHVSQTMSEKPPFTHAINGVEVGDLNIGKLRTLNNNNVEAFSKICYKIFKERYPRCLKGSVDIDPLIWVRIALNHLIKKIHEQDKDMFVFPNGCCTHEHCSINLFYEIIVEELLTNKKIINTNEGIEKMYGEEA</sequence>